<dbReference type="GO" id="GO:0006508">
    <property type="term" value="P:proteolysis"/>
    <property type="evidence" value="ECO:0007669"/>
    <property type="project" value="InterPro"/>
</dbReference>
<protein>
    <submittedName>
        <fullName evidence="2">S41 family peptidase</fullName>
    </submittedName>
</protein>
<dbReference type="Gene3D" id="3.90.226.10">
    <property type="entry name" value="2-enoyl-CoA Hydratase, Chain A, domain 1"/>
    <property type="match status" value="1"/>
</dbReference>
<reference evidence="2 3" key="1">
    <citation type="submission" date="2019-07" db="EMBL/GenBank/DDBJ databases">
        <authorList>
            <person name="Li J."/>
        </authorList>
    </citation>
    <scope>NUCLEOTIDE SEQUENCE [LARGE SCALE GENOMIC DNA]</scope>
    <source>
        <strain evidence="2 3">TKL69</strain>
    </source>
</reference>
<dbReference type="InterPro" id="IPR005151">
    <property type="entry name" value="Tail-specific_protease"/>
</dbReference>
<sequence length="235" mass="27364">MNHGGRMKMDEQKLLNKGEILEFYNKSIGLLERNYLFPEVAKQICDRLRVQSERLEFQNGISMSEFKKVVEQELQSVNNDKHLHIFYEEENLDDNSDEMINQYKIIAEKNNFGFHRVERLPGNIGYLDLRVFYENDIASETAASAMNTLAHTDALIIDLRRNIGGSPYMVAFLASYFVSEPTHIETFYRREEDRESQIWALPHVPGKLYGDKPVYILTSKKPFLQVSYLVTLSNI</sequence>
<evidence type="ECO:0000313" key="2">
    <source>
        <dbReference type="EMBL" id="QDP41967.1"/>
    </source>
</evidence>
<dbReference type="PANTHER" id="PTHR11261:SF3">
    <property type="entry name" value="RETINOL-BINDING PROTEIN 3"/>
    <property type="match status" value="1"/>
</dbReference>
<evidence type="ECO:0000259" key="1">
    <source>
        <dbReference type="Pfam" id="PF03572"/>
    </source>
</evidence>
<accession>A0A516KKP7</accession>
<dbReference type="InterPro" id="IPR029045">
    <property type="entry name" value="ClpP/crotonase-like_dom_sf"/>
</dbReference>
<dbReference type="EMBL" id="CP041666">
    <property type="protein sequence ID" value="QDP41967.1"/>
    <property type="molecule type" value="Genomic_DNA"/>
</dbReference>
<dbReference type="KEGG" id="aqt:FN924_18400"/>
<organism evidence="2 3">
    <name type="scientific">Radiobacillus deserti</name>
    <dbReference type="NCBI Taxonomy" id="2594883"/>
    <lineage>
        <taxon>Bacteria</taxon>
        <taxon>Bacillati</taxon>
        <taxon>Bacillota</taxon>
        <taxon>Bacilli</taxon>
        <taxon>Bacillales</taxon>
        <taxon>Bacillaceae</taxon>
        <taxon>Radiobacillus</taxon>
    </lineage>
</organism>
<name>A0A516KKP7_9BACI</name>
<dbReference type="GO" id="GO:0008236">
    <property type="term" value="F:serine-type peptidase activity"/>
    <property type="evidence" value="ECO:0007669"/>
    <property type="project" value="InterPro"/>
</dbReference>
<dbReference type="AlphaFoldDB" id="A0A516KKP7"/>
<dbReference type="PANTHER" id="PTHR11261">
    <property type="entry name" value="INTERPHOTORECEPTOR RETINOID-BINDING PROTEIN"/>
    <property type="match status" value="1"/>
</dbReference>
<dbReference type="Gene3D" id="3.30.750.44">
    <property type="match status" value="1"/>
</dbReference>
<keyword evidence="3" id="KW-1185">Reference proteome</keyword>
<dbReference type="SUPFAM" id="SSF52096">
    <property type="entry name" value="ClpP/crotonase"/>
    <property type="match status" value="1"/>
</dbReference>
<dbReference type="Pfam" id="PF03572">
    <property type="entry name" value="Peptidase_S41"/>
    <property type="match status" value="1"/>
</dbReference>
<proteinExistence type="predicted"/>
<dbReference type="Pfam" id="PF11918">
    <property type="entry name" value="Peptidase_S41_N"/>
    <property type="match status" value="1"/>
</dbReference>
<gene>
    <name evidence="2" type="ORF">FN924_18400</name>
</gene>
<feature type="domain" description="Tail specific protease" evidence="1">
    <location>
        <begin position="123"/>
        <end position="220"/>
    </location>
</feature>
<dbReference type="Proteomes" id="UP000315215">
    <property type="component" value="Chromosome"/>
</dbReference>
<dbReference type="CDD" id="cd07563">
    <property type="entry name" value="Peptidase_S41_IRBP"/>
    <property type="match status" value="1"/>
</dbReference>
<evidence type="ECO:0000313" key="3">
    <source>
        <dbReference type="Proteomes" id="UP000315215"/>
    </source>
</evidence>